<evidence type="ECO:0000256" key="1">
    <source>
        <dbReference type="ARBA" id="ARBA00004123"/>
    </source>
</evidence>
<keyword evidence="6" id="KW-0812">Transmembrane</keyword>
<dbReference type="Pfam" id="PF02362">
    <property type="entry name" value="B3"/>
    <property type="match status" value="1"/>
</dbReference>
<reference evidence="9" key="2">
    <citation type="journal article" date="2017" name="Nat. Plants">
        <title>The Aegilops tauschii genome reveals multiple impacts of transposons.</title>
        <authorList>
            <person name="Zhao G."/>
            <person name="Zou C."/>
            <person name="Li K."/>
            <person name="Wang K."/>
            <person name="Li T."/>
            <person name="Gao L."/>
            <person name="Zhang X."/>
            <person name="Wang H."/>
            <person name="Yang Z."/>
            <person name="Liu X."/>
            <person name="Jiang W."/>
            <person name="Mao L."/>
            <person name="Kong X."/>
            <person name="Jiao Y."/>
            <person name="Jia J."/>
        </authorList>
    </citation>
    <scope>NUCLEOTIDE SEQUENCE [LARGE SCALE GENOMIC DNA]</scope>
    <source>
        <strain evidence="9">cv. AL8/78</strain>
    </source>
</reference>
<reference evidence="8" key="5">
    <citation type="journal article" date="2021" name="G3 (Bethesda)">
        <title>Aegilops tauschii genome assembly Aet v5.0 features greater sequence contiguity and improved annotation.</title>
        <authorList>
            <person name="Wang L."/>
            <person name="Zhu T."/>
            <person name="Rodriguez J.C."/>
            <person name="Deal K.R."/>
            <person name="Dubcovsky J."/>
            <person name="McGuire P.E."/>
            <person name="Lux T."/>
            <person name="Spannagl M."/>
            <person name="Mayer K.F.X."/>
            <person name="Baldrich P."/>
            <person name="Meyers B.C."/>
            <person name="Huo N."/>
            <person name="Gu Y.Q."/>
            <person name="Zhou H."/>
            <person name="Devos K.M."/>
            <person name="Bennetzen J.L."/>
            <person name="Unver T."/>
            <person name="Budak H."/>
            <person name="Gulick P.J."/>
            <person name="Galiba G."/>
            <person name="Kalapos B."/>
            <person name="Nelson D.R."/>
            <person name="Li P."/>
            <person name="You F.M."/>
            <person name="Luo M.C."/>
            <person name="Dvorak J."/>
        </authorList>
    </citation>
    <scope>NUCLEOTIDE SEQUENCE [LARGE SCALE GENOMIC DNA]</scope>
    <source>
        <strain evidence="8">cv. AL8/78</strain>
    </source>
</reference>
<dbReference type="STRING" id="200361.A0A453PXT8"/>
<proteinExistence type="predicted"/>
<dbReference type="SMART" id="SM01019">
    <property type="entry name" value="B3"/>
    <property type="match status" value="1"/>
</dbReference>
<dbReference type="GO" id="GO:0003677">
    <property type="term" value="F:DNA binding"/>
    <property type="evidence" value="ECO:0007669"/>
    <property type="project" value="UniProtKB-KW"/>
</dbReference>
<feature type="domain" description="TF-B3" evidence="7">
    <location>
        <begin position="62"/>
        <end position="159"/>
    </location>
</feature>
<name>A0A453PXT8_AEGTS</name>
<reference evidence="8" key="4">
    <citation type="submission" date="2019-03" db="UniProtKB">
        <authorList>
            <consortium name="EnsemblPlants"/>
        </authorList>
    </citation>
    <scope>IDENTIFICATION</scope>
</reference>
<sequence>MSRNNILMLLLLLLFLLWLPEMLIFYFFEALVSYLCPVLFMVTCCLIYNAAFQRSEMAGLEGFEFFEIVIEKSCSRQRLPDNFAKMLTGREPHKVKLREAGSGLRRLWDVLVVFDGEGHMYLGPGWEQFARAHELQLGHFLVFRYDGDAMFTVKMFDNTMCRMYYQHDDDASNGSSSGDDEEQPILANDDPAMVVADDDLAMVVADDDPAMVVADDDLAIVVPNDDLAMVVPDNDLVMVVAPAIPQLGDRTMPIVVEEYIRVGIRHSERIRLMKEKKEE</sequence>
<keyword evidence="9" id="KW-1185">Reference proteome</keyword>
<reference evidence="8" key="3">
    <citation type="journal article" date="2017" name="Nature">
        <title>Genome sequence of the progenitor of the wheat D genome Aegilops tauschii.</title>
        <authorList>
            <person name="Luo M.C."/>
            <person name="Gu Y.Q."/>
            <person name="Puiu D."/>
            <person name="Wang H."/>
            <person name="Twardziok S.O."/>
            <person name="Deal K.R."/>
            <person name="Huo N."/>
            <person name="Zhu T."/>
            <person name="Wang L."/>
            <person name="Wang Y."/>
            <person name="McGuire P.E."/>
            <person name="Liu S."/>
            <person name="Long H."/>
            <person name="Ramasamy R.K."/>
            <person name="Rodriguez J.C."/>
            <person name="Van S.L."/>
            <person name="Yuan L."/>
            <person name="Wang Z."/>
            <person name="Xia Z."/>
            <person name="Xiao L."/>
            <person name="Anderson O.D."/>
            <person name="Ouyang S."/>
            <person name="Liang Y."/>
            <person name="Zimin A.V."/>
            <person name="Pertea G."/>
            <person name="Qi P."/>
            <person name="Bennetzen J.L."/>
            <person name="Dai X."/>
            <person name="Dawson M.W."/>
            <person name="Muller H.G."/>
            <person name="Kugler K."/>
            <person name="Rivarola-Duarte L."/>
            <person name="Spannagl M."/>
            <person name="Mayer K.F.X."/>
            <person name="Lu F.H."/>
            <person name="Bevan M.W."/>
            <person name="Leroy P."/>
            <person name="Li P."/>
            <person name="You F.M."/>
            <person name="Sun Q."/>
            <person name="Liu Z."/>
            <person name="Lyons E."/>
            <person name="Wicker T."/>
            <person name="Salzberg S.L."/>
            <person name="Devos K.M."/>
            <person name="Dvorak J."/>
        </authorList>
    </citation>
    <scope>NUCLEOTIDE SEQUENCE [LARGE SCALE GENOMIC DNA]</scope>
    <source>
        <strain evidence="8">cv. AL8/78</strain>
    </source>
</reference>
<evidence type="ECO:0000313" key="8">
    <source>
        <dbReference type="EnsemblPlants" id="AET6Gv20899100.3"/>
    </source>
</evidence>
<dbReference type="CDD" id="cd10017">
    <property type="entry name" value="B3_DNA"/>
    <property type="match status" value="1"/>
</dbReference>
<keyword evidence="5" id="KW-0539">Nucleus</keyword>
<dbReference type="GeneID" id="120966649"/>
<organism evidence="8 9">
    <name type="scientific">Aegilops tauschii subsp. strangulata</name>
    <name type="common">Goatgrass</name>
    <dbReference type="NCBI Taxonomy" id="200361"/>
    <lineage>
        <taxon>Eukaryota</taxon>
        <taxon>Viridiplantae</taxon>
        <taxon>Streptophyta</taxon>
        <taxon>Embryophyta</taxon>
        <taxon>Tracheophyta</taxon>
        <taxon>Spermatophyta</taxon>
        <taxon>Magnoliopsida</taxon>
        <taxon>Liliopsida</taxon>
        <taxon>Poales</taxon>
        <taxon>Poaceae</taxon>
        <taxon>BOP clade</taxon>
        <taxon>Pooideae</taxon>
        <taxon>Triticodae</taxon>
        <taxon>Triticeae</taxon>
        <taxon>Triticinae</taxon>
        <taxon>Aegilops</taxon>
    </lineage>
</organism>
<keyword evidence="2" id="KW-0805">Transcription regulation</keyword>
<evidence type="ECO:0000313" key="9">
    <source>
        <dbReference type="Proteomes" id="UP000015105"/>
    </source>
</evidence>
<accession>A0A453PXT8</accession>
<dbReference type="Proteomes" id="UP000015105">
    <property type="component" value="Chromosome 6D"/>
</dbReference>
<comment type="subcellular location">
    <subcellularLocation>
        <location evidence="1">Nucleus</location>
    </subcellularLocation>
</comment>
<feature type="transmembrane region" description="Helical" evidence="6">
    <location>
        <begin position="32"/>
        <end position="51"/>
    </location>
</feature>
<evidence type="ECO:0000256" key="3">
    <source>
        <dbReference type="ARBA" id="ARBA00023125"/>
    </source>
</evidence>
<dbReference type="EnsemblPlants" id="AET6Gv20899100.3">
    <property type="protein sequence ID" value="AET6Gv20899100.3"/>
    <property type="gene ID" value="AET6Gv20899100"/>
</dbReference>
<dbReference type="Gramene" id="AET6Gv20899100.3">
    <property type="protein sequence ID" value="AET6Gv20899100.3"/>
    <property type="gene ID" value="AET6Gv20899100"/>
</dbReference>
<evidence type="ECO:0000256" key="2">
    <source>
        <dbReference type="ARBA" id="ARBA00023015"/>
    </source>
</evidence>
<dbReference type="GO" id="GO:0005634">
    <property type="term" value="C:nucleus"/>
    <property type="evidence" value="ECO:0007669"/>
    <property type="project" value="UniProtKB-SubCell"/>
</dbReference>
<evidence type="ECO:0000256" key="6">
    <source>
        <dbReference type="SAM" id="Phobius"/>
    </source>
</evidence>
<dbReference type="SUPFAM" id="SSF101936">
    <property type="entry name" value="DNA-binding pseudobarrel domain"/>
    <property type="match status" value="1"/>
</dbReference>
<evidence type="ECO:0000256" key="4">
    <source>
        <dbReference type="ARBA" id="ARBA00023163"/>
    </source>
</evidence>
<keyword evidence="3" id="KW-0238">DNA-binding</keyword>
<keyword evidence="6" id="KW-1133">Transmembrane helix</keyword>
<keyword evidence="4" id="KW-0804">Transcription</keyword>
<dbReference type="Gene3D" id="2.40.330.10">
    <property type="entry name" value="DNA-binding pseudobarrel domain"/>
    <property type="match status" value="1"/>
</dbReference>
<keyword evidence="6" id="KW-0472">Membrane</keyword>
<evidence type="ECO:0000256" key="5">
    <source>
        <dbReference type="ARBA" id="ARBA00023242"/>
    </source>
</evidence>
<dbReference type="InterPro" id="IPR015300">
    <property type="entry name" value="DNA-bd_pseudobarrel_sf"/>
</dbReference>
<reference evidence="9" key="1">
    <citation type="journal article" date="2014" name="Science">
        <title>Ancient hybridizations among the ancestral genomes of bread wheat.</title>
        <authorList>
            <consortium name="International Wheat Genome Sequencing Consortium,"/>
            <person name="Marcussen T."/>
            <person name="Sandve S.R."/>
            <person name="Heier L."/>
            <person name="Spannagl M."/>
            <person name="Pfeifer M."/>
            <person name="Jakobsen K.S."/>
            <person name="Wulff B.B."/>
            <person name="Steuernagel B."/>
            <person name="Mayer K.F."/>
            <person name="Olsen O.A."/>
        </authorList>
    </citation>
    <scope>NUCLEOTIDE SEQUENCE [LARGE SCALE GENOMIC DNA]</scope>
    <source>
        <strain evidence="9">cv. AL8/78</strain>
    </source>
</reference>
<dbReference type="InterPro" id="IPR003340">
    <property type="entry name" value="B3_DNA-bd"/>
</dbReference>
<dbReference type="InterPro" id="IPR039218">
    <property type="entry name" value="REM_fam"/>
</dbReference>
<evidence type="ECO:0000259" key="7">
    <source>
        <dbReference type="PROSITE" id="PS50863"/>
    </source>
</evidence>
<dbReference type="RefSeq" id="XP_073358633.1">
    <property type="nucleotide sequence ID" value="XM_073502532.1"/>
</dbReference>
<protein>
    <recommendedName>
        <fullName evidence="7">TF-B3 domain-containing protein</fullName>
    </recommendedName>
</protein>
<dbReference type="AlphaFoldDB" id="A0A453PXT8"/>
<dbReference type="PANTHER" id="PTHR31674">
    <property type="entry name" value="B3 DOMAIN-CONTAINING PROTEIN REM-LIKE 3-RELATED"/>
    <property type="match status" value="1"/>
</dbReference>
<dbReference type="PROSITE" id="PS50863">
    <property type="entry name" value="B3"/>
    <property type="match status" value="1"/>
</dbReference>
<dbReference type="PANTHER" id="PTHR31674:SF28">
    <property type="entry name" value="TF-B3 DOMAIN-CONTAINING PROTEIN"/>
    <property type="match status" value="1"/>
</dbReference>